<reference evidence="2" key="1">
    <citation type="submission" date="2022-06" db="EMBL/GenBank/DDBJ databases">
        <title>Genome Sequence of Candolleomyces eurysporus.</title>
        <authorList>
            <person name="Buettner E."/>
        </authorList>
    </citation>
    <scope>NUCLEOTIDE SEQUENCE</scope>
    <source>
        <strain evidence="2">VTCC 930004</strain>
    </source>
</reference>
<gene>
    <name evidence="2" type="ORF">H1R20_g10972</name>
</gene>
<organism evidence="2 3">
    <name type="scientific">Candolleomyces eurysporus</name>
    <dbReference type="NCBI Taxonomy" id="2828524"/>
    <lineage>
        <taxon>Eukaryota</taxon>
        <taxon>Fungi</taxon>
        <taxon>Dikarya</taxon>
        <taxon>Basidiomycota</taxon>
        <taxon>Agaricomycotina</taxon>
        <taxon>Agaricomycetes</taxon>
        <taxon>Agaricomycetidae</taxon>
        <taxon>Agaricales</taxon>
        <taxon>Agaricineae</taxon>
        <taxon>Psathyrellaceae</taxon>
        <taxon>Candolleomyces</taxon>
    </lineage>
</organism>
<sequence>MDERGGLEVACFAAKGASNFLETKRHEIIQVLDTFKTPVAVLAGFNEAFVKNGQGLIEEVHIFPPEELVLEESALAQIGRATAPYPCAILFPSGKILRAPLYNAAGVPIPTETMLASPVFCEWRFQDAMAKGLGIGSSGWQIIARSDGTGGSRIGDGVLAPLQPSARSAQAESEGAEETAVGGSVAFDQRGSQGDGGGEHVEGEEEEEESGATEGRAEKAHDPPGPEGGSRSCGTQGMRKARLELTTRIDSGDSRFTQDLQMNCGLKYHFTPKDSAGVQFTELFCEAPPAFSQDSPYSQSFLKVRIDTGDLRWRIEDSILPKSTRTAEGSEKRVDTSKKTWNWVAKTLLSVSLFGSSASAETAYDRERSNMSERACFRDRIQLHRHRGACEWLYHIEDENIKLQGVDLDKSNLPQVEFGYRKSPDPEKSQLKVDILSIWSLQNPLFSESKVPRRYSNLCQAVSFDLASVQVDDDSVATHTVRETMDKDTGKF</sequence>
<dbReference type="AlphaFoldDB" id="A0A9W8J0S2"/>
<evidence type="ECO:0000313" key="3">
    <source>
        <dbReference type="Proteomes" id="UP001140091"/>
    </source>
</evidence>
<protein>
    <submittedName>
        <fullName evidence="2">Uncharacterized protein</fullName>
    </submittedName>
</protein>
<evidence type="ECO:0000313" key="2">
    <source>
        <dbReference type="EMBL" id="KAJ2926130.1"/>
    </source>
</evidence>
<accession>A0A9W8J0S2</accession>
<evidence type="ECO:0000256" key="1">
    <source>
        <dbReference type="SAM" id="MobiDB-lite"/>
    </source>
</evidence>
<feature type="compositionally biased region" description="Basic and acidic residues" evidence="1">
    <location>
        <begin position="215"/>
        <end position="224"/>
    </location>
</feature>
<keyword evidence="3" id="KW-1185">Reference proteome</keyword>
<dbReference type="EMBL" id="JANBPK010001081">
    <property type="protein sequence ID" value="KAJ2926130.1"/>
    <property type="molecule type" value="Genomic_DNA"/>
</dbReference>
<feature type="compositionally biased region" description="Acidic residues" evidence="1">
    <location>
        <begin position="202"/>
        <end position="211"/>
    </location>
</feature>
<dbReference type="OrthoDB" id="10336654at2759"/>
<dbReference type="Proteomes" id="UP001140091">
    <property type="component" value="Unassembled WGS sequence"/>
</dbReference>
<feature type="region of interest" description="Disordered" evidence="1">
    <location>
        <begin position="154"/>
        <end position="237"/>
    </location>
</feature>
<proteinExistence type="predicted"/>
<name>A0A9W8J0S2_9AGAR</name>
<feature type="non-terminal residue" evidence="2">
    <location>
        <position position="492"/>
    </location>
</feature>
<comment type="caution">
    <text evidence="2">The sequence shown here is derived from an EMBL/GenBank/DDBJ whole genome shotgun (WGS) entry which is preliminary data.</text>
</comment>